<feature type="domain" description="SCP" evidence="2">
    <location>
        <begin position="59"/>
        <end position="199"/>
    </location>
</feature>
<dbReference type="InterPro" id="IPR035940">
    <property type="entry name" value="CAP_sf"/>
</dbReference>
<reference evidence="3 4" key="1">
    <citation type="submission" date="2024-12" db="EMBL/GenBank/DDBJ databases">
        <title>The unique morphological basis and parallel evolutionary history of personate flowers in Penstemon.</title>
        <authorList>
            <person name="Depatie T.H."/>
            <person name="Wessinger C.A."/>
        </authorList>
    </citation>
    <scope>NUCLEOTIDE SEQUENCE [LARGE SCALE GENOMIC DNA]</scope>
    <source>
        <strain evidence="3">WTNN_2</strain>
        <tissue evidence="3">Leaf</tissue>
    </source>
</reference>
<proteinExistence type="predicted"/>
<dbReference type="Proteomes" id="UP001634393">
    <property type="component" value="Unassembled WGS sequence"/>
</dbReference>
<keyword evidence="1" id="KW-0732">Signal</keyword>
<sequence>MSSNRSRIIGLLIIITTASTLIASAESKVEHTLPRSQLKKRQGTKPFPPPKPFVSTFDLEQQQYLVAHNTLRAKVGVPLLTWNPTLTTQAHAWAEQRKGDCNYRQHSSNPYGENIFWMNYKEFVPKDVVQSWFDEYKWYDHKRNVCTCYPERAGCECGHYLAVVWKSTRQVGCSGAVYCDNQKGVYVVCNYDPAGVIKGVNPLTGAKV</sequence>
<feature type="chain" id="PRO_5044759624" description="SCP domain-containing protein" evidence="1">
    <location>
        <begin position="28"/>
        <end position="208"/>
    </location>
</feature>
<dbReference type="AlphaFoldDB" id="A0ABD3TR56"/>
<evidence type="ECO:0000259" key="2">
    <source>
        <dbReference type="SMART" id="SM00198"/>
    </source>
</evidence>
<dbReference type="Pfam" id="PF00188">
    <property type="entry name" value="CAP"/>
    <property type="match status" value="1"/>
</dbReference>
<evidence type="ECO:0000313" key="3">
    <source>
        <dbReference type="EMBL" id="KAL3839594.1"/>
    </source>
</evidence>
<dbReference type="SMART" id="SM00198">
    <property type="entry name" value="SCP"/>
    <property type="match status" value="1"/>
</dbReference>
<protein>
    <recommendedName>
        <fullName evidence="2">SCP domain-containing protein</fullName>
    </recommendedName>
</protein>
<dbReference type="FunFam" id="3.40.33.10:FF:000004">
    <property type="entry name" value="CAP, cysteine-rich secretory protein, antigen 5"/>
    <property type="match status" value="1"/>
</dbReference>
<organism evidence="3 4">
    <name type="scientific">Penstemon smallii</name>
    <dbReference type="NCBI Taxonomy" id="265156"/>
    <lineage>
        <taxon>Eukaryota</taxon>
        <taxon>Viridiplantae</taxon>
        <taxon>Streptophyta</taxon>
        <taxon>Embryophyta</taxon>
        <taxon>Tracheophyta</taxon>
        <taxon>Spermatophyta</taxon>
        <taxon>Magnoliopsida</taxon>
        <taxon>eudicotyledons</taxon>
        <taxon>Gunneridae</taxon>
        <taxon>Pentapetalae</taxon>
        <taxon>asterids</taxon>
        <taxon>lamiids</taxon>
        <taxon>Lamiales</taxon>
        <taxon>Plantaginaceae</taxon>
        <taxon>Cheloneae</taxon>
        <taxon>Penstemon</taxon>
    </lineage>
</organism>
<evidence type="ECO:0000256" key="1">
    <source>
        <dbReference type="SAM" id="SignalP"/>
    </source>
</evidence>
<dbReference type="InterPro" id="IPR014044">
    <property type="entry name" value="CAP_dom"/>
</dbReference>
<gene>
    <name evidence="3" type="ORF">ACJIZ3_024185</name>
</gene>
<dbReference type="SUPFAM" id="SSF55797">
    <property type="entry name" value="PR-1-like"/>
    <property type="match status" value="1"/>
</dbReference>
<keyword evidence="4" id="KW-1185">Reference proteome</keyword>
<accession>A0ABD3TR56</accession>
<dbReference type="PRINTS" id="PR00837">
    <property type="entry name" value="V5TPXLIKE"/>
</dbReference>
<name>A0ABD3TR56_9LAMI</name>
<feature type="signal peptide" evidence="1">
    <location>
        <begin position="1"/>
        <end position="27"/>
    </location>
</feature>
<dbReference type="Gene3D" id="3.40.33.10">
    <property type="entry name" value="CAP"/>
    <property type="match status" value="1"/>
</dbReference>
<evidence type="ECO:0000313" key="4">
    <source>
        <dbReference type="Proteomes" id="UP001634393"/>
    </source>
</evidence>
<dbReference type="PANTHER" id="PTHR10334">
    <property type="entry name" value="CYSTEINE-RICH SECRETORY PROTEIN-RELATED"/>
    <property type="match status" value="1"/>
</dbReference>
<dbReference type="EMBL" id="JBJXBP010000003">
    <property type="protein sequence ID" value="KAL3839594.1"/>
    <property type="molecule type" value="Genomic_DNA"/>
</dbReference>
<dbReference type="InterPro" id="IPR001283">
    <property type="entry name" value="CRISP-related"/>
</dbReference>
<comment type="caution">
    <text evidence="3">The sequence shown here is derived from an EMBL/GenBank/DDBJ whole genome shotgun (WGS) entry which is preliminary data.</text>
</comment>